<accession>A0A101Q3S2</accession>
<sequence length="173" mass="18598">MRATVLDVVRDVIDRHAPEERQLVDDLAGLDYGLVVRRTRRASSGGRSDPLGFGLDTVAALVTPLVLLVVDEACRAAVADGTGRLVNRAATALGRLRPSARRPVAPPEVPPLDREQLASVRRRVHEEAVRRGFSDADGLADSVVARLALAGADEPRADRRDEDGGRQEDGAVR</sequence>
<name>A0A101Q3S2_STRCK</name>
<evidence type="ECO:0000313" key="2">
    <source>
        <dbReference type="EMBL" id="KUN22715.1"/>
    </source>
</evidence>
<reference evidence="2 3" key="1">
    <citation type="submission" date="2015-10" db="EMBL/GenBank/DDBJ databases">
        <title>Draft genome sequence of Streptomyces corchorusii DSM 40340, type strain for the species Streptomyces corchorusii.</title>
        <authorList>
            <person name="Ruckert C."/>
            <person name="Winkler A."/>
            <person name="Kalinowski J."/>
            <person name="Kampfer P."/>
            <person name="Glaeser S."/>
        </authorList>
    </citation>
    <scope>NUCLEOTIDE SEQUENCE [LARGE SCALE GENOMIC DNA]</scope>
    <source>
        <strain evidence="2 3">DSM 40340</strain>
    </source>
</reference>
<protein>
    <submittedName>
        <fullName evidence="2">Uncharacterized protein</fullName>
    </submittedName>
</protein>
<comment type="caution">
    <text evidence="2">The sequence shown here is derived from an EMBL/GenBank/DDBJ whole genome shotgun (WGS) entry which is preliminary data.</text>
</comment>
<feature type="region of interest" description="Disordered" evidence="1">
    <location>
        <begin position="151"/>
        <end position="173"/>
    </location>
</feature>
<dbReference type="EMBL" id="LMWP01000027">
    <property type="protein sequence ID" value="KUN22715.1"/>
    <property type="molecule type" value="Genomic_DNA"/>
</dbReference>
<dbReference type="RefSeq" id="WP_059264407.1">
    <property type="nucleotide sequence ID" value="NZ_KQ948359.1"/>
</dbReference>
<keyword evidence="3" id="KW-1185">Reference proteome</keyword>
<evidence type="ECO:0000313" key="3">
    <source>
        <dbReference type="Proteomes" id="UP000053398"/>
    </source>
</evidence>
<dbReference type="AlphaFoldDB" id="A0A101Q3S2"/>
<proteinExistence type="predicted"/>
<evidence type="ECO:0000256" key="1">
    <source>
        <dbReference type="SAM" id="MobiDB-lite"/>
    </source>
</evidence>
<organism evidence="2 3">
    <name type="scientific">Streptomyces corchorusii</name>
    <name type="common">Streptomyces chibaensis</name>
    <dbReference type="NCBI Taxonomy" id="1903"/>
    <lineage>
        <taxon>Bacteria</taxon>
        <taxon>Bacillati</taxon>
        <taxon>Actinomycetota</taxon>
        <taxon>Actinomycetes</taxon>
        <taxon>Kitasatosporales</taxon>
        <taxon>Streptomycetaceae</taxon>
        <taxon>Streptomyces</taxon>
    </lineage>
</organism>
<dbReference type="Proteomes" id="UP000053398">
    <property type="component" value="Unassembled WGS sequence"/>
</dbReference>
<feature type="compositionally biased region" description="Basic and acidic residues" evidence="1">
    <location>
        <begin position="153"/>
        <end position="173"/>
    </location>
</feature>
<gene>
    <name evidence="2" type="ORF">AQJ11_24640</name>
</gene>